<dbReference type="GO" id="GO:0005737">
    <property type="term" value="C:cytoplasm"/>
    <property type="evidence" value="ECO:0007669"/>
    <property type="project" value="TreeGrafter"/>
</dbReference>
<dbReference type="CDD" id="cd06849">
    <property type="entry name" value="lipoyl_domain"/>
    <property type="match status" value="1"/>
</dbReference>
<protein>
    <recommendedName>
        <fullName evidence="9">Dihydrolipoamide acetyltransferase component of pyruvate dehydrogenase complex</fullName>
        <ecNumber evidence="9">2.3.1.-</ecNumber>
    </recommendedName>
</protein>
<dbReference type="Proteomes" id="UP000294802">
    <property type="component" value="Unassembled WGS sequence"/>
</dbReference>
<comment type="caution">
    <text evidence="13">The sequence shown here is derived from an EMBL/GenBank/DDBJ whole genome shotgun (WGS) entry which is preliminary data.</text>
</comment>
<dbReference type="InterPro" id="IPR004167">
    <property type="entry name" value="PSBD"/>
</dbReference>
<dbReference type="SUPFAM" id="SSF51230">
    <property type="entry name" value="Single hybrid motif"/>
    <property type="match status" value="1"/>
</dbReference>
<evidence type="ECO:0000256" key="4">
    <source>
        <dbReference type="ARBA" id="ARBA00022679"/>
    </source>
</evidence>
<dbReference type="InterPro" id="IPR001078">
    <property type="entry name" value="2-oxoacid_DH_actylTfrase"/>
</dbReference>
<dbReference type="InterPro" id="IPR050743">
    <property type="entry name" value="2-oxoacid_DH_E2_comp"/>
</dbReference>
<evidence type="ECO:0000256" key="8">
    <source>
        <dbReference type="ARBA" id="ARBA00048370"/>
    </source>
</evidence>
<proteinExistence type="inferred from homology"/>
<evidence type="ECO:0000256" key="5">
    <source>
        <dbReference type="ARBA" id="ARBA00022823"/>
    </source>
</evidence>
<dbReference type="GO" id="GO:0031405">
    <property type="term" value="F:lipoic acid binding"/>
    <property type="evidence" value="ECO:0007669"/>
    <property type="project" value="TreeGrafter"/>
</dbReference>
<keyword evidence="4 9" id="KW-0808">Transferase</keyword>
<evidence type="ECO:0000256" key="7">
    <source>
        <dbReference type="ARBA" id="ARBA00025211"/>
    </source>
</evidence>
<dbReference type="PROSITE" id="PS00189">
    <property type="entry name" value="LIPOYL"/>
    <property type="match status" value="1"/>
</dbReference>
<dbReference type="Gene3D" id="2.40.50.100">
    <property type="match status" value="1"/>
</dbReference>
<name>A0A4V3BF96_9STAP</name>
<gene>
    <name evidence="13" type="ORF">ERX29_00815</name>
</gene>
<dbReference type="SUPFAM" id="SSF47005">
    <property type="entry name" value="Peripheral subunit-binding domain of 2-oxo acid dehydrogenase complex"/>
    <property type="match status" value="1"/>
</dbReference>
<dbReference type="PANTHER" id="PTHR43178:SF5">
    <property type="entry name" value="LIPOAMIDE ACYLTRANSFERASE COMPONENT OF BRANCHED-CHAIN ALPHA-KETO ACID DEHYDROGENASE COMPLEX, MITOCHONDRIAL"/>
    <property type="match status" value="1"/>
</dbReference>
<dbReference type="PROSITE" id="PS51826">
    <property type="entry name" value="PSBD"/>
    <property type="match status" value="1"/>
</dbReference>
<evidence type="ECO:0000256" key="6">
    <source>
        <dbReference type="ARBA" id="ARBA00023315"/>
    </source>
</evidence>
<sequence length="416" mass="45231">MDIKMPKLGESVHEGTIDNWLVKVGDTINEYEPLCEVITDKVTAEVPSVVTGTISEIVVDSGETVEVGTVICRIETDDEPGSTEEPAAEQEELKTVQPTTPKTTGKKNNGKFSPVVFKLASENGIDLEQVTGTGFEGRVTKKDIMNAIANGVPEAPASYEESRVQEQAAVTSTTPATKTVSAPAAGETIPVNGVRRAIANKMVQSVTEIPHAWMMIEVDVTELVKTRNKHKIQFKQQEGYNLTFFSFFAKAVAEALKEFPMLNSSWQGEQIVINKDINLSIAVASDDKLYVPVIHHADDLSIKGIAKRISELAVKGRSHQLTSGDMQGGTFTLNNTGSFGSVQSMGIINHPQAAILQVEAIVKRPVIIDGMIAVRDMCNLCLSIDHRILDGLVAGQFLQHVKKNLEQMTVDNTSIY</sequence>
<comment type="function">
    <text evidence="7">The pyruvate dehydrogenase complex catalyzes the overall conversion of pyruvate to acetyl-CoA and CO(2). It contains multiple copies of three enzymatic components: pyruvate dehydrogenase (E1), dihydrolipoamide acetyltransferase (E2) and lipoamide dehydrogenase (E3).</text>
</comment>
<feature type="domain" description="Peripheral subunit-binding (PSBD)" evidence="12">
    <location>
        <begin position="111"/>
        <end position="148"/>
    </location>
</feature>
<organism evidence="13 14">
    <name type="scientific">Macrococcus lamae</name>
    <dbReference type="NCBI Taxonomy" id="198484"/>
    <lineage>
        <taxon>Bacteria</taxon>
        <taxon>Bacillati</taxon>
        <taxon>Bacillota</taxon>
        <taxon>Bacilli</taxon>
        <taxon>Bacillales</taxon>
        <taxon>Staphylococcaceae</taxon>
        <taxon>Macrococcus</taxon>
    </lineage>
</organism>
<feature type="compositionally biased region" description="Acidic residues" evidence="10">
    <location>
        <begin position="76"/>
        <end position="90"/>
    </location>
</feature>
<reference evidence="13 14" key="1">
    <citation type="submission" date="2019-01" db="EMBL/GenBank/DDBJ databases">
        <title>Draft genome sequences of the type strains of six Macrococcus species.</title>
        <authorList>
            <person name="Mazhar S."/>
            <person name="Altermann E."/>
            <person name="Hill C."/>
            <person name="Mcauliffe O."/>
        </authorList>
    </citation>
    <scope>NUCLEOTIDE SEQUENCE [LARGE SCALE GENOMIC DNA]</scope>
    <source>
        <strain evidence="13 14">CCM4815</strain>
    </source>
</reference>
<feature type="region of interest" description="Disordered" evidence="10">
    <location>
        <begin position="76"/>
        <end position="111"/>
    </location>
</feature>
<evidence type="ECO:0000256" key="9">
    <source>
        <dbReference type="RuleBase" id="RU003423"/>
    </source>
</evidence>
<evidence type="ECO:0000313" key="13">
    <source>
        <dbReference type="EMBL" id="TDM13176.1"/>
    </source>
</evidence>
<comment type="catalytic activity">
    <reaction evidence="8">
        <text>N(6)-[(R)-dihydrolipoyl]-L-lysyl-[protein] + acetyl-CoA = N(6)-[(R)-S(8)-acetyldihydrolipoyl]-L-lysyl-[protein] + CoA</text>
        <dbReference type="Rhea" id="RHEA:17017"/>
        <dbReference type="Rhea" id="RHEA-COMP:10475"/>
        <dbReference type="Rhea" id="RHEA-COMP:10478"/>
        <dbReference type="ChEBI" id="CHEBI:57287"/>
        <dbReference type="ChEBI" id="CHEBI:57288"/>
        <dbReference type="ChEBI" id="CHEBI:83100"/>
        <dbReference type="ChEBI" id="CHEBI:83111"/>
        <dbReference type="EC" id="2.3.1.12"/>
    </reaction>
</comment>
<evidence type="ECO:0000256" key="2">
    <source>
        <dbReference type="ARBA" id="ARBA00007317"/>
    </source>
</evidence>
<comment type="cofactor">
    <cofactor evidence="1 9">
        <name>(R)-lipoate</name>
        <dbReference type="ChEBI" id="CHEBI:83088"/>
    </cofactor>
</comment>
<dbReference type="InterPro" id="IPR003016">
    <property type="entry name" value="2-oxoA_DH_lipoyl-BS"/>
</dbReference>
<dbReference type="InterPro" id="IPR023213">
    <property type="entry name" value="CAT-like_dom_sf"/>
</dbReference>
<evidence type="ECO:0000313" key="14">
    <source>
        <dbReference type="Proteomes" id="UP000294802"/>
    </source>
</evidence>
<dbReference type="OrthoDB" id="9805770at2"/>
<evidence type="ECO:0000256" key="3">
    <source>
        <dbReference type="ARBA" id="ARBA00011484"/>
    </source>
</evidence>
<dbReference type="AlphaFoldDB" id="A0A4V3BF96"/>
<keyword evidence="6 9" id="KW-0012">Acyltransferase</keyword>
<evidence type="ECO:0000256" key="1">
    <source>
        <dbReference type="ARBA" id="ARBA00001938"/>
    </source>
</evidence>
<dbReference type="RefSeq" id="WP_133442779.1">
    <property type="nucleotide sequence ID" value="NZ_SCWB01000001.1"/>
</dbReference>
<dbReference type="Gene3D" id="3.30.559.10">
    <property type="entry name" value="Chloramphenicol acetyltransferase-like domain"/>
    <property type="match status" value="1"/>
</dbReference>
<accession>A0A4V3BF96</accession>
<dbReference type="Gene3D" id="4.10.320.10">
    <property type="entry name" value="E3-binding domain"/>
    <property type="match status" value="1"/>
</dbReference>
<dbReference type="InterPro" id="IPR011053">
    <property type="entry name" value="Single_hybrid_motif"/>
</dbReference>
<dbReference type="InterPro" id="IPR036625">
    <property type="entry name" value="E3-bd_dom_sf"/>
</dbReference>
<keyword evidence="5 9" id="KW-0450">Lipoyl</keyword>
<dbReference type="Pfam" id="PF00198">
    <property type="entry name" value="2-oxoacid_dh"/>
    <property type="match status" value="1"/>
</dbReference>
<evidence type="ECO:0000259" key="11">
    <source>
        <dbReference type="PROSITE" id="PS50968"/>
    </source>
</evidence>
<dbReference type="PROSITE" id="PS50968">
    <property type="entry name" value="BIOTINYL_LIPOYL"/>
    <property type="match status" value="1"/>
</dbReference>
<dbReference type="EMBL" id="SCWB01000001">
    <property type="protein sequence ID" value="TDM13176.1"/>
    <property type="molecule type" value="Genomic_DNA"/>
</dbReference>
<dbReference type="PANTHER" id="PTHR43178">
    <property type="entry name" value="DIHYDROLIPOAMIDE ACETYLTRANSFERASE COMPONENT OF PYRUVATE DEHYDROGENASE COMPLEX"/>
    <property type="match status" value="1"/>
</dbReference>
<evidence type="ECO:0000259" key="12">
    <source>
        <dbReference type="PROSITE" id="PS51826"/>
    </source>
</evidence>
<dbReference type="GO" id="GO:0004742">
    <property type="term" value="F:dihydrolipoyllysine-residue acetyltransferase activity"/>
    <property type="evidence" value="ECO:0007669"/>
    <property type="project" value="UniProtKB-EC"/>
</dbReference>
<dbReference type="Pfam" id="PF02817">
    <property type="entry name" value="E3_binding"/>
    <property type="match status" value="1"/>
</dbReference>
<dbReference type="EC" id="2.3.1.-" evidence="9"/>
<evidence type="ECO:0000256" key="10">
    <source>
        <dbReference type="SAM" id="MobiDB-lite"/>
    </source>
</evidence>
<keyword evidence="14" id="KW-1185">Reference proteome</keyword>
<dbReference type="SUPFAM" id="SSF52777">
    <property type="entry name" value="CoA-dependent acyltransferases"/>
    <property type="match status" value="1"/>
</dbReference>
<comment type="subunit">
    <text evidence="3">Forms a 24-polypeptide structural core with octahedral symmetry.</text>
</comment>
<comment type="similarity">
    <text evidence="2 9">Belongs to the 2-oxoacid dehydrogenase family.</text>
</comment>
<dbReference type="InterPro" id="IPR000089">
    <property type="entry name" value="Biotin_lipoyl"/>
</dbReference>
<feature type="domain" description="Lipoyl-binding" evidence="11">
    <location>
        <begin position="1"/>
        <end position="75"/>
    </location>
</feature>
<dbReference type="FunFam" id="3.30.559.10:FF:000007">
    <property type="entry name" value="Dihydrolipoamide acetyltransferase component of pyruvate dehydrogenase complex"/>
    <property type="match status" value="1"/>
</dbReference>
<dbReference type="Pfam" id="PF00364">
    <property type="entry name" value="Biotin_lipoyl"/>
    <property type="match status" value="1"/>
</dbReference>